<dbReference type="EMBL" id="BQMJ01000066">
    <property type="protein sequence ID" value="GJQ15254.1"/>
    <property type="molecule type" value="Genomic_DNA"/>
</dbReference>
<reference evidence="2" key="1">
    <citation type="journal article" date="2022" name="Proc. Natl. Acad. Sci. U.S.A.">
        <title>Life cycle and functional genomics of the unicellular red alga Galdieria for elucidating algal and plant evolution and industrial use.</title>
        <authorList>
            <person name="Hirooka S."/>
            <person name="Itabashi T."/>
            <person name="Ichinose T.M."/>
            <person name="Onuma R."/>
            <person name="Fujiwara T."/>
            <person name="Yamashita S."/>
            <person name="Jong L.W."/>
            <person name="Tomita R."/>
            <person name="Iwane A.H."/>
            <person name="Miyagishima S.Y."/>
        </authorList>
    </citation>
    <scope>NUCLEOTIDE SEQUENCE</scope>
    <source>
        <strain evidence="2">NBRC 102759</strain>
    </source>
</reference>
<gene>
    <name evidence="1" type="ORF">GpartN1_g6451.t1</name>
    <name evidence="2" type="ORF">GpartN1_g7045.t1</name>
</gene>
<evidence type="ECO:0000313" key="2">
    <source>
        <dbReference type="EMBL" id="GJQ15254.1"/>
    </source>
</evidence>
<dbReference type="Proteomes" id="UP001061958">
    <property type="component" value="Unassembled WGS sequence"/>
</dbReference>
<name>A0A9C7Q2P9_9RHOD</name>
<comment type="caution">
    <text evidence="2">The sequence shown here is derived from an EMBL/GenBank/DDBJ whole genome shotgun (WGS) entry which is preliminary data.</text>
</comment>
<reference evidence="2" key="2">
    <citation type="submission" date="2022-01" db="EMBL/GenBank/DDBJ databases">
        <authorList>
            <person name="Hirooka S."/>
            <person name="Miyagishima S.Y."/>
        </authorList>
    </citation>
    <scope>NUCLEOTIDE SEQUENCE</scope>
    <source>
        <strain evidence="2">NBRC 102759</strain>
    </source>
</reference>
<accession>A0A9C7Q2P9</accession>
<proteinExistence type="predicted"/>
<keyword evidence="3" id="KW-1185">Reference proteome</keyword>
<protein>
    <submittedName>
        <fullName evidence="2">Uncharacterized protein</fullName>
    </submittedName>
</protein>
<organism evidence="2 3">
    <name type="scientific">Galdieria partita</name>
    <dbReference type="NCBI Taxonomy" id="83374"/>
    <lineage>
        <taxon>Eukaryota</taxon>
        <taxon>Rhodophyta</taxon>
        <taxon>Bangiophyceae</taxon>
        <taxon>Galdieriales</taxon>
        <taxon>Galdieriaceae</taxon>
        <taxon>Galdieria</taxon>
    </lineage>
</organism>
<dbReference type="OrthoDB" id="9549at2759"/>
<dbReference type="EMBL" id="BQMJ01000058">
    <property type="protein sequence ID" value="GJQ14660.1"/>
    <property type="molecule type" value="Genomic_DNA"/>
</dbReference>
<evidence type="ECO:0000313" key="1">
    <source>
        <dbReference type="EMBL" id="GJQ14660.1"/>
    </source>
</evidence>
<dbReference type="AlphaFoldDB" id="A0A9C7Q2P9"/>
<sequence>MLDAVSPFGVVRYSSLYNGNRKKTDRKIQRRRYESYKELEQRSGSLYTISEETKLKESPKLEFTLENCTSPLSQEQLSKKEEKETQFMETQQRGNICPQRTTKGYSDWSEQLEQKTPVSQTTMNLVLQTVDGTGNQSKDNRGDSERQEPLSLFTNCQEWLLLSKIKSMVYDFLLCYIEGVTLRPETIQMIRKRYGSSNGKETNMKKKSK</sequence>
<evidence type="ECO:0000313" key="3">
    <source>
        <dbReference type="Proteomes" id="UP001061958"/>
    </source>
</evidence>